<dbReference type="Proteomes" id="UP000271889">
    <property type="component" value="Unassembled WGS sequence"/>
</dbReference>
<accession>A0A3P6T290</accession>
<evidence type="ECO:0000313" key="3">
    <source>
        <dbReference type="Proteomes" id="UP000271889"/>
    </source>
</evidence>
<name>A0A3P6T290_CYLGO</name>
<protein>
    <submittedName>
        <fullName evidence="2">Uncharacterized protein</fullName>
    </submittedName>
</protein>
<feature type="compositionally biased region" description="Pro residues" evidence="1">
    <location>
        <begin position="70"/>
        <end position="80"/>
    </location>
</feature>
<evidence type="ECO:0000313" key="2">
    <source>
        <dbReference type="EMBL" id="VDK59551.1"/>
    </source>
</evidence>
<keyword evidence="3" id="KW-1185">Reference proteome</keyword>
<reference evidence="2 3" key="1">
    <citation type="submission" date="2018-11" db="EMBL/GenBank/DDBJ databases">
        <authorList>
            <consortium name="Pathogen Informatics"/>
        </authorList>
    </citation>
    <scope>NUCLEOTIDE SEQUENCE [LARGE SCALE GENOMIC DNA]</scope>
</reference>
<dbReference type="EMBL" id="UYRV01013353">
    <property type="protein sequence ID" value="VDK59551.1"/>
    <property type="molecule type" value="Genomic_DNA"/>
</dbReference>
<gene>
    <name evidence="2" type="ORF">CGOC_LOCUS4702</name>
</gene>
<feature type="compositionally biased region" description="Pro residues" evidence="1">
    <location>
        <begin position="12"/>
        <end position="33"/>
    </location>
</feature>
<feature type="compositionally biased region" description="Basic and acidic residues" evidence="1">
    <location>
        <begin position="1"/>
        <end position="11"/>
    </location>
</feature>
<dbReference type="AlphaFoldDB" id="A0A3P6T290"/>
<evidence type="ECO:0000256" key="1">
    <source>
        <dbReference type="SAM" id="MobiDB-lite"/>
    </source>
</evidence>
<sequence length="80" mass="8990">MDTYEKLEVHPDMPPPPPPDLPPPPEKSAPLMPPMKEHNEKFNEHDLKPLRAGDDVNLSDTPKRPLLPKKAPPAKPIKCM</sequence>
<feature type="compositionally biased region" description="Basic and acidic residues" evidence="1">
    <location>
        <begin position="35"/>
        <end position="54"/>
    </location>
</feature>
<proteinExistence type="predicted"/>
<organism evidence="2 3">
    <name type="scientific">Cylicostephanus goldi</name>
    <name type="common">Nematode worm</name>
    <dbReference type="NCBI Taxonomy" id="71465"/>
    <lineage>
        <taxon>Eukaryota</taxon>
        <taxon>Metazoa</taxon>
        <taxon>Ecdysozoa</taxon>
        <taxon>Nematoda</taxon>
        <taxon>Chromadorea</taxon>
        <taxon>Rhabditida</taxon>
        <taxon>Rhabditina</taxon>
        <taxon>Rhabditomorpha</taxon>
        <taxon>Strongyloidea</taxon>
        <taxon>Strongylidae</taxon>
        <taxon>Cylicostephanus</taxon>
    </lineage>
</organism>
<feature type="region of interest" description="Disordered" evidence="1">
    <location>
        <begin position="1"/>
        <end position="80"/>
    </location>
</feature>